<evidence type="ECO:0000313" key="6">
    <source>
        <dbReference type="EMBL" id="GAA4805484.1"/>
    </source>
</evidence>
<dbReference type="Proteomes" id="UP001501433">
    <property type="component" value="Unassembled WGS sequence"/>
</dbReference>
<gene>
    <name evidence="6" type="ORF">GCM10023330_09960</name>
</gene>
<evidence type="ECO:0000256" key="2">
    <source>
        <dbReference type="ARBA" id="ARBA00023125"/>
    </source>
</evidence>
<dbReference type="PROSITE" id="PS00622">
    <property type="entry name" value="HTH_LUXR_1"/>
    <property type="match status" value="1"/>
</dbReference>
<dbReference type="Gene3D" id="3.40.50.2300">
    <property type="match status" value="1"/>
</dbReference>
<dbReference type="RefSeq" id="WP_345275836.1">
    <property type="nucleotide sequence ID" value="NZ_BAABJW010000001.1"/>
</dbReference>
<dbReference type="Pfam" id="PF00196">
    <property type="entry name" value="GerE"/>
    <property type="match status" value="1"/>
</dbReference>
<keyword evidence="7" id="KW-1185">Reference proteome</keyword>
<dbReference type="PROSITE" id="PS50043">
    <property type="entry name" value="HTH_LUXR_2"/>
    <property type="match status" value="1"/>
</dbReference>
<evidence type="ECO:0000259" key="4">
    <source>
        <dbReference type="PROSITE" id="PS50043"/>
    </source>
</evidence>
<dbReference type="SMART" id="SM00421">
    <property type="entry name" value="HTH_LUXR"/>
    <property type="match status" value="1"/>
</dbReference>
<name>A0ABP9C6B7_9FLAO</name>
<accession>A0ABP9C6B7</accession>
<evidence type="ECO:0000256" key="3">
    <source>
        <dbReference type="PROSITE-ProRule" id="PRU00169"/>
    </source>
</evidence>
<dbReference type="PROSITE" id="PS50110">
    <property type="entry name" value="RESPONSE_REGULATORY"/>
    <property type="match status" value="1"/>
</dbReference>
<feature type="domain" description="HTH luxR-type" evidence="4">
    <location>
        <begin position="143"/>
        <end position="208"/>
    </location>
</feature>
<dbReference type="PANTHER" id="PTHR43214:SF43">
    <property type="entry name" value="TWO-COMPONENT RESPONSE REGULATOR"/>
    <property type="match status" value="1"/>
</dbReference>
<keyword evidence="2" id="KW-0238">DNA-binding</keyword>
<evidence type="ECO:0000313" key="7">
    <source>
        <dbReference type="Proteomes" id="UP001501433"/>
    </source>
</evidence>
<protein>
    <submittedName>
        <fullName evidence="6">Response regulator transcription factor</fullName>
    </submittedName>
</protein>
<dbReference type="InterPro" id="IPR001789">
    <property type="entry name" value="Sig_transdc_resp-reg_receiver"/>
</dbReference>
<dbReference type="InterPro" id="IPR011006">
    <property type="entry name" value="CheY-like_superfamily"/>
</dbReference>
<dbReference type="PANTHER" id="PTHR43214">
    <property type="entry name" value="TWO-COMPONENT RESPONSE REGULATOR"/>
    <property type="match status" value="1"/>
</dbReference>
<dbReference type="InterPro" id="IPR058245">
    <property type="entry name" value="NreC/VraR/RcsB-like_REC"/>
</dbReference>
<feature type="modified residue" description="4-aspartylphosphate" evidence="3">
    <location>
        <position position="58"/>
    </location>
</feature>
<dbReference type="PRINTS" id="PR00038">
    <property type="entry name" value="HTHLUXR"/>
</dbReference>
<dbReference type="CDD" id="cd06170">
    <property type="entry name" value="LuxR_C_like"/>
    <property type="match status" value="1"/>
</dbReference>
<reference evidence="7" key="1">
    <citation type="journal article" date="2019" name="Int. J. Syst. Evol. Microbiol.">
        <title>The Global Catalogue of Microorganisms (GCM) 10K type strain sequencing project: providing services to taxonomists for standard genome sequencing and annotation.</title>
        <authorList>
            <consortium name="The Broad Institute Genomics Platform"/>
            <consortium name="The Broad Institute Genome Sequencing Center for Infectious Disease"/>
            <person name="Wu L."/>
            <person name="Ma J."/>
        </authorList>
    </citation>
    <scope>NUCLEOTIDE SEQUENCE [LARGE SCALE GENOMIC DNA]</scope>
    <source>
        <strain evidence="7">JCM 18325</strain>
    </source>
</reference>
<proteinExistence type="predicted"/>
<dbReference type="SUPFAM" id="SSF52172">
    <property type="entry name" value="CheY-like"/>
    <property type="match status" value="1"/>
</dbReference>
<organism evidence="6 7">
    <name type="scientific">Litoribaculum gwangyangense</name>
    <dbReference type="NCBI Taxonomy" id="1130722"/>
    <lineage>
        <taxon>Bacteria</taxon>
        <taxon>Pseudomonadati</taxon>
        <taxon>Bacteroidota</taxon>
        <taxon>Flavobacteriia</taxon>
        <taxon>Flavobacteriales</taxon>
        <taxon>Flavobacteriaceae</taxon>
        <taxon>Litoribaculum</taxon>
    </lineage>
</organism>
<dbReference type="CDD" id="cd17535">
    <property type="entry name" value="REC_NarL-like"/>
    <property type="match status" value="1"/>
</dbReference>
<comment type="caution">
    <text evidence="6">The sequence shown here is derived from an EMBL/GenBank/DDBJ whole genome shotgun (WGS) entry which is preliminary data.</text>
</comment>
<dbReference type="Pfam" id="PF00072">
    <property type="entry name" value="Response_reg"/>
    <property type="match status" value="1"/>
</dbReference>
<dbReference type="InterPro" id="IPR039420">
    <property type="entry name" value="WalR-like"/>
</dbReference>
<keyword evidence="1 3" id="KW-0597">Phosphoprotein</keyword>
<feature type="domain" description="Response regulatory" evidence="5">
    <location>
        <begin position="7"/>
        <end position="123"/>
    </location>
</feature>
<dbReference type="EMBL" id="BAABJW010000001">
    <property type="protein sequence ID" value="GAA4805484.1"/>
    <property type="molecule type" value="Genomic_DNA"/>
</dbReference>
<evidence type="ECO:0000256" key="1">
    <source>
        <dbReference type="ARBA" id="ARBA00022553"/>
    </source>
</evidence>
<dbReference type="SUPFAM" id="SSF46894">
    <property type="entry name" value="C-terminal effector domain of the bipartite response regulators"/>
    <property type="match status" value="1"/>
</dbReference>
<dbReference type="InterPro" id="IPR016032">
    <property type="entry name" value="Sig_transdc_resp-reg_C-effctor"/>
</dbReference>
<sequence length="210" mass="23382">MLDLKHKVVIIEDNIPLSEGFAEVINTTENFKVVNVYHNCEDAIENLKYDNPDIFLVDIDLPGINGVEGTKQIKKIMPNCSIIMVTVYENSSMVFDALCAGAMGYLTKNVSPEDIVESLNEVVNGGAPMSIKIAKMVVSSFQKQPSKIELSQREKEVLTLLSEGNSYDGIADKLFISKNTIKFHLKNIYIKLQVNSNIEAVQKANKENLL</sequence>
<dbReference type="SMART" id="SM00448">
    <property type="entry name" value="REC"/>
    <property type="match status" value="1"/>
</dbReference>
<dbReference type="InterPro" id="IPR000792">
    <property type="entry name" value="Tscrpt_reg_LuxR_C"/>
</dbReference>
<evidence type="ECO:0000259" key="5">
    <source>
        <dbReference type="PROSITE" id="PS50110"/>
    </source>
</evidence>